<gene>
    <name evidence="11" type="ORF">GCM10007067_05920</name>
</gene>
<evidence type="ECO:0000256" key="1">
    <source>
        <dbReference type="ARBA" id="ARBA00004141"/>
    </source>
</evidence>
<evidence type="ECO:0000256" key="3">
    <source>
        <dbReference type="ARBA" id="ARBA00022428"/>
    </source>
</evidence>
<evidence type="ECO:0000256" key="2">
    <source>
        <dbReference type="ARBA" id="ARBA00004863"/>
    </source>
</evidence>
<dbReference type="Gene3D" id="1.10.357.140">
    <property type="entry name" value="UbiA prenyltransferase"/>
    <property type="match status" value="1"/>
</dbReference>
<dbReference type="InterPro" id="IPR000537">
    <property type="entry name" value="UbiA_prenyltransferase"/>
</dbReference>
<feature type="transmembrane region" description="Helical" evidence="9">
    <location>
        <begin position="365"/>
        <end position="384"/>
    </location>
</feature>
<feature type="transmembrane region" description="Helical" evidence="9">
    <location>
        <begin position="256"/>
        <end position="276"/>
    </location>
</feature>
<feature type="transmembrane region" description="Helical" evidence="9">
    <location>
        <begin position="494"/>
        <end position="518"/>
    </location>
</feature>
<proteinExistence type="predicted"/>
<dbReference type="Pfam" id="PF02525">
    <property type="entry name" value="Flavodoxin_2"/>
    <property type="match status" value="1"/>
</dbReference>
<evidence type="ECO:0000256" key="9">
    <source>
        <dbReference type="SAM" id="Phobius"/>
    </source>
</evidence>
<dbReference type="GO" id="GO:0004659">
    <property type="term" value="F:prenyltransferase activity"/>
    <property type="evidence" value="ECO:0007669"/>
    <property type="project" value="InterPro"/>
</dbReference>
<dbReference type="PANTHER" id="PTHR13929:SF0">
    <property type="entry name" value="UBIA PRENYLTRANSFERASE DOMAIN-CONTAINING PROTEIN 1"/>
    <property type="match status" value="1"/>
</dbReference>
<dbReference type="InterPro" id="IPR044878">
    <property type="entry name" value="UbiA_sf"/>
</dbReference>
<name>A0A918SXP9_9GAMM</name>
<accession>A0A918SXP9</accession>
<evidence type="ECO:0000256" key="6">
    <source>
        <dbReference type="ARBA" id="ARBA00022692"/>
    </source>
</evidence>
<organism evidence="11 12">
    <name type="scientific">Cognatilysobacter bugurensis</name>
    <dbReference type="NCBI Taxonomy" id="543356"/>
    <lineage>
        <taxon>Bacteria</taxon>
        <taxon>Pseudomonadati</taxon>
        <taxon>Pseudomonadota</taxon>
        <taxon>Gammaproteobacteria</taxon>
        <taxon>Lysobacterales</taxon>
        <taxon>Lysobacteraceae</taxon>
        <taxon>Cognatilysobacter</taxon>
    </lineage>
</organism>
<feature type="domain" description="Flavodoxin-like fold" evidence="10">
    <location>
        <begin position="14"/>
        <end position="197"/>
    </location>
</feature>
<dbReference type="InterPro" id="IPR029039">
    <property type="entry name" value="Flavoprotein-like_sf"/>
</dbReference>
<evidence type="ECO:0000256" key="7">
    <source>
        <dbReference type="ARBA" id="ARBA00022989"/>
    </source>
</evidence>
<dbReference type="PANTHER" id="PTHR13929">
    <property type="entry name" value="1,4-DIHYDROXY-2-NAPHTHOATE OCTAPRENYLTRANSFERASE"/>
    <property type="match status" value="1"/>
</dbReference>
<evidence type="ECO:0000256" key="4">
    <source>
        <dbReference type="ARBA" id="ARBA00022475"/>
    </source>
</evidence>
<keyword evidence="7 9" id="KW-1133">Transmembrane helix</keyword>
<dbReference type="CDD" id="cd13962">
    <property type="entry name" value="PT_UbiA_UBIAD1"/>
    <property type="match status" value="1"/>
</dbReference>
<evidence type="ECO:0000259" key="10">
    <source>
        <dbReference type="Pfam" id="PF02525"/>
    </source>
</evidence>
<evidence type="ECO:0000256" key="5">
    <source>
        <dbReference type="ARBA" id="ARBA00022679"/>
    </source>
</evidence>
<reference evidence="11" key="2">
    <citation type="submission" date="2020-09" db="EMBL/GenBank/DDBJ databases">
        <authorList>
            <person name="Sun Q."/>
            <person name="Kim S."/>
        </authorList>
    </citation>
    <scope>NUCLEOTIDE SEQUENCE</scope>
    <source>
        <strain evidence="11">KCTC 23077</strain>
    </source>
</reference>
<keyword evidence="12" id="KW-1185">Reference proteome</keyword>
<evidence type="ECO:0000313" key="11">
    <source>
        <dbReference type="EMBL" id="GHA72258.1"/>
    </source>
</evidence>
<protein>
    <recommendedName>
        <fullName evidence="10">Flavodoxin-like fold domain-containing protein</fullName>
    </recommendedName>
</protein>
<comment type="subcellular location">
    <subcellularLocation>
        <location evidence="1">Membrane</location>
        <topology evidence="1">Multi-pass membrane protein</topology>
    </subcellularLocation>
</comment>
<feature type="transmembrane region" description="Helical" evidence="9">
    <location>
        <begin position="434"/>
        <end position="453"/>
    </location>
</feature>
<keyword evidence="3" id="KW-0474">Menaquinone biosynthesis</keyword>
<dbReference type="GO" id="GO:0016020">
    <property type="term" value="C:membrane"/>
    <property type="evidence" value="ECO:0007669"/>
    <property type="project" value="UniProtKB-SubCell"/>
</dbReference>
<dbReference type="AlphaFoldDB" id="A0A918SXP9"/>
<dbReference type="Pfam" id="PF01040">
    <property type="entry name" value="UbiA"/>
    <property type="match status" value="1"/>
</dbReference>
<dbReference type="SUPFAM" id="SSF52218">
    <property type="entry name" value="Flavoproteins"/>
    <property type="match status" value="1"/>
</dbReference>
<evidence type="ECO:0000313" key="12">
    <source>
        <dbReference type="Proteomes" id="UP000646426"/>
    </source>
</evidence>
<keyword evidence="4" id="KW-1003">Cell membrane</keyword>
<dbReference type="GO" id="GO:0009234">
    <property type="term" value="P:menaquinone biosynthetic process"/>
    <property type="evidence" value="ECO:0007669"/>
    <property type="project" value="UniProtKB-KW"/>
</dbReference>
<feature type="transmembrane region" description="Helical" evidence="9">
    <location>
        <begin position="334"/>
        <end position="353"/>
    </location>
</feature>
<feature type="transmembrane region" description="Helical" evidence="9">
    <location>
        <begin position="390"/>
        <end position="413"/>
    </location>
</feature>
<feature type="transmembrane region" description="Helical" evidence="9">
    <location>
        <begin position="226"/>
        <end position="244"/>
    </location>
</feature>
<comment type="caution">
    <text evidence="11">The sequence shown here is derived from an EMBL/GenBank/DDBJ whole genome shotgun (WGS) entry which is preliminary data.</text>
</comment>
<feature type="transmembrane region" description="Helical" evidence="9">
    <location>
        <begin position="310"/>
        <end position="328"/>
    </location>
</feature>
<dbReference type="EMBL" id="BMYD01000001">
    <property type="protein sequence ID" value="GHA72258.1"/>
    <property type="molecule type" value="Genomic_DNA"/>
</dbReference>
<keyword evidence="8 9" id="KW-0472">Membrane</keyword>
<sequence length="519" mass="55748">MTADGSGSLERPINVLVILGHPRVDSLCGALADSYSEGARSAGAQLRRLDLAALDFDAHLHTYSPNDQPLEDDLREARELVLWADHLVFVYPTWWGGAPALLKGFLDRLMAPGFAFQTSEGGTGYEGLLQDRSAQLITTMDTPPLVHRLVYRQPGRNALARATLGFCGVRPVRSLVFGSVKQADPAQREAWLARAREQGRALRHGRVTRAERLRQKAAAWLRSLRLQFYPMSWVAYAIGALAASPGGQVFEAPVFWMGYLCLFLLEVATVLVNELVDLPTDRRNRHYSTFTGGSRVLVDGSLSVREVRTGIGVALVGLLACAGWLVSVSTASPAAVLGTLGAVAVLAIGYTAPPLKLSYRGLGELDVAVTHSIGVLLCGYVFLGGDWSDLAPWVLSVPLLLATLPSITLSGIPDLASDCAAGKRTLAVRLGHRNALRASLVFVLLAAAAALGWDSLGLVGGAYDGIAWAALPHAALLTWLLRRHARAAEMPRRIDGLMAVTLGYVLWFGLVPLLRLAFG</sequence>
<dbReference type="InterPro" id="IPR003680">
    <property type="entry name" value="Flavodoxin_fold"/>
</dbReference>
<feature type="transmembrane region" description="Helical" evidence="9">
    <location>
        <begin position="465"/>
        <end position="482"/>
    </location>
</feature>
<evidence type="ECO:0000256" key="8">
    <source>
        <dbReference type="ARBA" id="ARBA00023136"/>
    </source>
</evidence>
<keyword evidence="5" id="KW-0808">Transferase</keyword>
<dbReference type="Gene3D" id="3.40.50.360">
    <property type="match status" value="1"/>
</dbReference>
<reference evidence="11" key="1">
    <citation type="journal article" date="2014" name="Int. J. Syst. Evol. Microbiol.">
        <title>Complete genome sequence of Corynebacterium casei LMG S-19264T (=DSM 44701T), isolated from a smear-ripened cheese.</title>
        <authorList>
            <consortium name="US DOE Joint Genome Institute (JGI-PGF)"/>
            <person name="Walter F."/>
            <person name="Albersmeier A."/>
            <person name="Kalinowski J."/>
            <person name="Ruckert C."/>
        </authorList>
    </citation>
    <scope>NUCLEOTIDE SEQUENCE</scope>
    <source>
        <strain evidence="11">KCTC 23077</strain>
    </source>
</reference>
<dbReference type="InterPro" id="IPR026046">
    <property type="entry name" value="UBIAD1"/>
</dbReference>
<comment type="pathway">
    <text evidence="2">Quinol/quinone metabolism; menaquinone biosynthesis.</text>
</comment>
<keyword evidence="6 9" id="KW-0812">Transmembrane</keyword>
<dbReference type="Proteomes" id="UP000646426">
    <property type="component" value="Unassembled WGS sequence"/>
</dbReference>
<dbReference type="GO" id="GO:0042371">
    <property type="term" value="P:vitamin K biosynthetic process"/>
    <property type="evidence" value="ECO:0007669"/>
    <property type="project" value="TreeGrafter"/>
</dbReference>